<evidence type="ECO:0000313" key="1">
    <source>
        <dbReference type="EMBL" id="PWR72398.1"/>
    </source>
</evidence>
<accession>A0A2V2N7C1</accession>
<evidence type="ECO:0000313" key="2">
    <source>
        <dbReference type="Proteomes" id="UP000245934"/>
    </source>
</evidence>
<sequence length="80" mass="8942">MHRISLDLLSYKIVCLIIGIEKRLTGSEVSACPGYLSSVKCIPGAFPCTTRFHIGLVIYIFSLFPSGYKSERIFELSLLK</sequence>
<name>A0A2V2N7C1_9EURY</name>
<proteinExistence type="predicted"/>
<comment type="caution">
    <text evidence="1">The sequence shown here is derived from an EMBL/GenBank/DDBJ whole genome shotgun (WGS) entry which is preliminary data.</text>
</comment>
<reference evidence="1 2" key="1">
    <citation type="submission" date="2018-05" db="EMBL/GenBank/DDBJ databases">
        <title>Draft genome of Methanospirillum stamsii Pt1.</title>
        <authorList>
            <person name="Dueholm M.S."/>
            <person name="Nielsen P.H."/>
            <person name="Bakmann L.F."/>
            <person name="Otzen D.E."/>
        </authorList>
    </citation>
    <scope>NUCLEOTIDE SEQUENCE [LARGE SCALE GENOMIC DNA]</scope>
    <source>
        <strain evidence="1 2">Pt1</strain>
    </source>
</reference>
<dbReference type="Proteomes" id="UP000245934">
    <property type="component" value="Unassembled WGS sequence"/>
</dbReference>
<gene>
    <name evidence="1" type="ORF">DLD82_12480</name>
</gene>
<dbReference type="EMBL" id="QGMZ01000027">
    <property type="protein sequence ID" value="PWR72398.1"/>
    <property type="molecule type" value="Genomic_DNA"/>
</dbReference>
<protein>
    <submittedName>
        <fullName evidence="1">Uncharacterized protein</fullName>
    </submittedName>
</protein>
<keyword evidence="2" id="KW-1185">Reference proteome</keyword>
<organism evidence="1 2">
    <name type="scientific">Methanospirillum stamsii</name>
    <dbReference type="NCBI Taxonomy" id="1277351"/>
    <lineage>
        <taxon>Archaea</taxon>
        <taxon>Methanobacteriati</taxon>
        <taxon>Methanobacteriota</taxon>
        <taxon>Stenosarchaea group</taxon>
        <taxon>Methanomicrobia</taxon>
        <taxon>Methanomicrobiales</taxon>
        <taxon>Methanospirillaceae</taxon>
        <taxon>Methanospirillum</taxon>
    </lineage>
</organism>
<dbReference type="AlphaFoldDB" id="A0A2V2N7C1"/>